<dbReference type="VEuPathDB" id="AmoebaDB:NfTy_031610"/>
<proteinExistence type="predicted"/>
<dbReference type="RefSeq" id="XP_044569561.1">
    <property type="nucleotide sequence ID" value="XM_044711218.1"/>
</dbReference>
<reference evidence="2 3" key="1">
    <citation type="journal article" date="2019" name="Sci. Rep.">
        <title>Nanopore sequencing improves the draft genome of the human pathogenic amoeba Naegleria fowleri.</title>
        <authorList>
            <person name="Liechti N."/>
            <person name="Schurch N."/>
            <person name="Bruggmann R."/>
            <person name="Wittwer M."/>
        </authorList>
    </citation>
    <scope>NUCLEOTIDE SEQUENCE [LARGE SCALE GENOMIC DNA]</scope>
    <source>
        <strain evidence="2 3">ATCC 30894</strain>
    </source>
</reference>
<dbReference type="EMBL" id="VFQX01000002">
    <property type="protein sequence ID" value="KAF0984848.1"/>
    <property type="molecule type" value="Genomic_DNA"/>
</dbReference>
<sequence>MISEQETTTSTTKKVHAMKQQEIGMIQNNQEIMDYYYQQEQELIPNQMLSTNTFILPLYTPIYIQNKLNHRYLSIPSSRRSLIITPPTTSLSETSTVNCSSSILIFENYMTSSVSSDDDSCGGKTENQKIETRSSKSLTLSGSLSAPPSTNTTDHGRKNNLSDTCHKDFFMTEKPITRFIYTGDSNFHILEREDLFYHVESLEVIDCKNNELIKSKFNENLSQKWHIGKCNTSHTYGLIRSIENPKLKLYYDGEHVFLKEEKDHLAEMDDGYLWKFVLEERPQYSFLNRLQSSTNTYKTISKNNKLYVTVQPNNQLGLAFYNSVLTGFLLALNNGNTQFFKITLDGFIESKISSPTEKTEKMVITWDLEENKIKLAKNENLLNQKWIIVPHHKNHNLFKIHSVYEPIYILDTYKIEKNSLLCIKELEEDIDDLYWNIE</sequence>
<dbReference type="OrthoDB" id="10324708at2759"/>
<dbReference type="Proteomes" id="UP000444721">
    <property type="component" value="Unassembled WGS sequence"/>
</dbReference>
<name>A0A6A5CHY0_NAEFO</name>
<evidence type="ECO:0000313" key="2">
    <source>
        <dbReference type="EMBL" id="KAF0984848.1"/>
    </source>
</evidence>
<protein>
    <submittedName>
        <fullName evidence="2">Uncharacterized protein</fullName>
    </submittedName>
</protein>
<keyword evidence="3" id="KW-1185">Reference proteome</keyword>
<feature type="compositionally biased region" description="Polar residues" evidence="1">
    <location>
        <begin position="146"/>
        <end position="159"/>
    </location>
</feature>
<organism evidence="2 3">
    <name type="scientific">Naegleria fowleri</name>
    <name type="common">Brain eating amoeba</name>
    <dbReference type="NCBI Taxonomy" id="5763"/>
    <lineage>
        <taxon>Eukaryota</taxon>
        <taxon>Discoba</taxon>
        <taxon>Heterolobosea</taxon>
        <taxon>Tetramitia</taxon>
        <taxon>Eutetramitia</taxon>
        <taxon>Vahlkampfiidae</taxon>
        <taxon>Naegleria</taxon>
    </lineage>
</organism>
<feature type="region of interest" description="Disordered" evidence="1">
    <location>
        <begin position="113"/>
        <end position="159"/>
    </location>
</feature>
<dbReference type="GeneID" id="68107965"/>
<dbReference type="VEuPathDB" id="AmoebaDB:NF0107830"/>
<comment type="caution">
    <text evidence="2">The sequence shown here is derived from an EMBL/GenBank/DDBJ whole genome shotgun (WGS) entry which is preliminary data.</text>
</comment>
<feature type="compositionally biased region" description="Low complexity" evidence="1">
    <location>
        <begin position="135"/>
        <end position="145"/>
    </location>
</feature>
<dbReference type="VEuPathDB" id="AmoebaDB:FDP41_000747"/>
<dbReference type="Gene3D" id="2.80.10.50">
    <property type="match status" value="1"/>
</dbReference>
<dbReference type="AlphaFoldDB" id="A0A6A5CHY0"/>
<evidence type="ECO:0000313" key="3">
    <source>
        <dbReference type="Proteomes" id="UP000444721"/>
    </source>
</evidence>
<evidence type="ECO:0000256" key="1">
    <source>
        <dbReference type="SAM" id="MobiDB-lite"/>
    </source>
</evidence>
<gene>
    <name evidence="2" type="ORF">FDP41_000747</name>
</gene>
<accession>A0A6A5CHY0</accession>